<dbReference type="Pfam" id="PF00636">
    <property type="entry name" value="Ribonuclease_3"/>
    <property type="match status" value="1"/>
</dbReference>
<feature type="domain" description="RNase III" evidence="7">
    <location>
        <begin position="21"/>
        <end position="160"/>
    </location>
</feature>
<comment type="caution">
    <text evidence="8">The sequence shown here is derived from an EMBL/GenBank/DDBJ whole genome shotgun (WGS) entry which is preliminary data.</text>
</comment>
<keyword evidence="6" id="KW-0963">Cytoplasm</keyword>
<dbReference type="HAMAP" id="MF_01468">
    <property type="entry name" value="RNase_Mini_III"/>
    <property type="match status" value="1"/>
</dbReference>
<dbReference type="InterPro" id="IPR000999">
    <property type="entry name" value="RNase_III_dom"/>
</dbReference>
<keyword evidence="3 6" id="KW-0540">Nuclease</keyword>
<dbReference type="GO" id="GO:0006364">
    <property type="term" value="P:rRNA processing"/>
    <property type="evidence" value="ECO:0007669"/>
    <property type="project" value="UniProtKB-UniRule"/>
</dbReference>
<keyword evidence="4 6" id="KW-0255">Endonuclease</keyword>
<dbReference type="PANTHER" id="PTHR34276:SF1">
    <property type="entry name" value="MINI-RIBONUCLEASE 3"/>
    <property type="match status" value="1"/>
</dbReference>
<keyword evidence="6" id="KW-0460">Magnesium</keyword>
<comment type="subcellular location">
    <subcellularLocation>
        <location evidence="6">Cytoplasm</location>
    </subcellularLocation>
</comment>
<accession>A0A8J7L5A2</accession>
<keyword evidence="9" id="KW-1185">Reference proteome</keyword>
<dbReference type="SUPFAM" id="SSF69065">
    <property type="entry name" value="RNase III domain-like"/>
    <property type="match status" value="1"/>
</dbReference>
<dbReference type="GO" id="GO:0005737">
    <property type="term" value="C:cytoplasm"/>
    <property type="evidence" value="ECO:0007669"/>
    <property type="project" value="UniProtKB-SubCell"/>
</dbReference>
<evidence type="ECO:0000313" key="8">
    <source>
        <dbReference type="EMBL" id="MBH8555834.1"/>
    </source>
</evidence>
<comment type="cofactor">
    <cofactor evidence="6">
        <name>Mg(2+)</name>
        <dbReference type="ChEBI" id="CHEBI:18420"/>
    </cofactor>
</comment>
<evidence type="ECO:0000256" key="6">
    <source>
        <dbReference type="HAMAP-Rule" id="MF_01468"/>
    </source>
</evidence>
<keyword evidence="6" id="KW-0694">RNA-binding</keyword>
<keyword evidence="2 6" id="KW-0698">rRNA processing</keyword>
<evidence type="ECO:0000256" key="4">
    <source>
        <dbReference type="ARBA" id="ARBA00022759"/>
    </source>
</evidence>
<evidence type="ECO:0000256" key="2">
    <source>
        <dbReference type="ARBA" id="ARBA00022552"/>
    </source>
</evidence>
<comment type="subunit">
    <text evidence="6">Homodimer.</text>
</comment>
<feature type="active site" evidence="6">
    <location>
        <position position="56"/>
    </location>
</feature>
<dbReference type="PANTHER" id="PTHR34276">
    <property type="entry name" value="MINI-RIBONUCLEASE 3"/>
    <property type="match status" value="1"/>
</dbReference>
<name>A0A8J7L5A2_9CYAN</name>
<dbReference type="InterPro" id="IPR008226">
    <property type="entry name" value="Mini3_fam"/>
</dbReference>
<keyword evidence="6" id="KW-0699">rRNA-binding</keyword>
<proteinExistence type="inferred from homology"/>
<protein>
    <recommendedName>
        <fullName evidence="6">Mini-ribonuclease 3</fullName>
        <shortName evidence="6">Mini-3</shortName>
        <shortName evidence="6">Mini-RNase 3</shortName>
        <ecNumber evidence="6">3.1.26.-</ecNumber>
    </recommendedName>
    <alternativeName>
        <fullName evidence="6">Mini-RNase III</fullName>
        <shortName evidence="6">Mini-III</shortName>
    </alternativeName>
</protein>
<comment type="function">
    <text evidence="6">Involved in correct processing of both the 5' and 3' ends of 23S rRNA precursor. Processes 30S rRNA precursor transcript even in absence of ribonuclease 3 (Rnc); Rnc processes 30S rRNA into smaller rRNA precursors.</text>
</comment>
<keyword evidence="5 6" id="KW-0378">Hydrolase</keyword>
<dbReference type="EC" id="3.1.26.-" evidence="6"/>
<dbReference type="Proteomes" id="UP000599391">
    <property type="component" value="Unassembled WGS sequence"/>
</dbReference>
<dbReference type="InterPro" id="IPR036389">
    <property type="entry name" value="RNase_III_sf"/>
</dbReference>
<gene>
    <name evidence="6" type="primary">mrnC</name>
    <name evidence="8" type="ORF">I8751_26505</name>
</gene>
<dbReference type="Gene3D" id="1.10.1520.10">
    <property type="entry name" value="Ribonuclease III domain"/>
    <property type="match status" value="1"/>
</dbReference>
<dbReference type="GO" id="GO:0019843">
    <property type="term" value="F:rRNA binding"/>
    <property type="evidence" value="ECO:0007669"/>
    <property type="project" value="UniProtKB-UniRule"/>
</dbReference>
<reference evidence="8 9" key="1">
    <citation type="journal article" date="2021" name="Int. J. Syst. Evol. Microbiol.">
        <title>Amazonocrinis nigriterrae gen. nov., sp. nov., Atlanticothrix silvestris gen. nov., sp. nov. and Dendronalium phyllosphericum gen. nov., sp. nov., nostocacean cyanobacteria from Brazilian environments.</title>
        <authorList>
            <person name="Alvarenga D.O."/>
            <person name="Andreote A.P.D."/>
            <person name="Branco L.H.Z."/>
            <person name="Delbaje E."/>
            <person name="Cruz R.B."/>
            <person name="Varani A.M."/>
            <person name="Fiore M.F."/>
        </authorList>
    </citation>
    <scope>NUCLEOTIDE SEQUENCE [LARGE SCALE GENOMIC DNA]</scope>
    <source>
        <strain evidence="8 9">CENA357</strain>
    </source>
</reference>
<dbReference type="AlphaFoldDB" id="A0A8J7L5A2"/>
<evidence type="ECO:0000256" key="5">
    <source>
        <dbReference type="ARBA" id="ARBA00022801"/>
    </source>
</evidence>
<dbReference type="EMBL" id="JAECZB010000098">
    <property type="protein sequence ID" value="MBH8555834.1"/>
    <property type="molecule type" value="Genomic_DNA"/>
</dbReference>
<evidence type="ECO:0000313" key="9">
    <source>
        <dbReference type="Proteomes" id="UP000599391"/>
    </source>
</evidence>
<sequence>MKSKEEELLNGQQDEAPKLDSSLTQAFLATTAQLLQDISQTQLPQISPAALAYLGDAIYELYVRMFYLLPLQRTDTYHQLVVAQVRAETQALHLRSLIPHLTKTELKIVRRGRNAATRRPKRVDPDIYQQATSLETLIGYLYLTDSQRLTELLQKLHLEK</sequence>
<organism evidence="8 9">
    <name type="scientific">Atlanticothrix silvestris CENA357</name>
    <dbReference type="NCBI Taxonomy" id="1725252"/>
    <lineage>
        <taxon>Bacteria</taxon>
        <taxon>Bacillati</taxon>
        <taxon>Cyanobacteriota</taxon>
        <taxon>Cyanophyceae</taxon>
        <taxon>Nostocales</taxon>
        <taxon>Nodulariaceae</taxon>
        <taxon>Atlanticothrix</taxon>
        <taxon>Atlanticothrix silvestris</taxon>
    </lineage>
</organism>
<dbReference type="GO" id="GO:0004525">
    <property type="term" value="F:ribonuclease III activity"/>
    <property type="evidence" value="ECO:0007669"/>
    <property type="project" value="InterPro"/>
</dbReference>
<keyword evidence="1 6" id="KW-0690">Ribosome biogenesis</keyword>
<dbReference type="RefSeq" id="WP_214442040.1">
    <property type="nucleotide sequence ID" value="NZ_JAECZB010000098.1"/>
</dbReference>
<comment type="similarity">
    <text evidence="6">Belongs to the MrnC RNase family.</text>
</comment>
<evidence type="ECO:0000256" key="1">
    <source>
        <dbReference type="ARBA" id="ARBA00022517"/>
    </source>
</evidence>
<evidence type="ECO:0000259" key="7">
    <source>
        <dbReference type="SMART" id="SM00535"/>
    </source>
</evidence>
<evidence type="ECO:0000256" key="3">
    <source>
        <dbReference type="ARBA" id="ARBA00022722"/>
    </source>
</evidence>
<dbReference type="SMART" id="SM00535">
    <property type="entry name" value="RIBOc"/>
    <property type="match status" value="1"/>
</dbReference>